<reference evidence="1 2" key="1">
    <citation type="submission" date="2020-07" db="EMBL/GenBank/DDBJ databases">
        <title>Genomic Encyclopedia of Type Strains, Phase IV (KMG-IV): sequencing the most valuable type-strain genomes for metagenomic binning, comparative biology and taxonomic classification.</title>
        <authorList>
            <person name="Goeker M."/>
        </authorList>
    </citation>
    <scope>NUCLEOTIDE SEQUENCE [LARGE SCALE GENOMIC DNA]</scope>
    <source>
        <strain evidence="1 2">DSM 45533</strain>
    </source>
</reference>
<protein>
    <submittedName>
        <fullName evidence="1">Uncharacterized protein</fullName>
    </submittedName>
</protein>
<dbReference type="Proteomes" id="UP000530928">
    <property type="component" value="Unassembled WGS sequence"/>
</dbReference>
<proteinExistence type="predicted"/>
<keyword evidence="2" id="KW-1185">Reference proteome</keyword>
<dbReference type="RefSeq" id="WP_181612774.1">
    <property type="nucleotide sequence ID" value="NZ_BAABAM010000005.1"/>
</dbReference>
<organism evidence="1 2">
    <name type="scientific">Nonomuraea soli</name>
    <dbReference type="NCBI Taxonomy" id="1032476"/>
    <lineage>
        <taxon>Bacteria</taxon>
        <taxon>Bacillati</taxon>
        <taxon>Actinomycetota</taxon>
        <taxon>Actinomycetes</taxon>
        <taxon>Streptosporangiales</taxon>
        <taxon>Streptosporangiaceae</taxon>
        <taxon>Nonomuraea</taxon>
    </lineage>
</organism>
<sequence length="96" mass="10192">MARFIAQATAIAQAGTQAGLAITDTHDSQGPLLREILAKTGGAYMLSIPVSPEFRTALAATTTEQTVEVSLEHLRGMDPNTTRVVIRVGLDPSDRT</sequence>
<evidence type="ECO:0000313" key="1">
    <source>
        <dbReference type="EMBL" id="MBA2894038.1"/>
    </source>
</evidence>
<accession>A0A7W0HSF8</accession>
<dbReference type="AlphaFoldDB" id="A0A7W0HSF8"/>
<evidence type="ECO:0000313" key="2">
    <source>
        <dbReference type="Proteomes" id="UP000530928"/>
    </source>
</evidence>
<dbReference type="EMBL" id="JACDUR010000005">
    <property type="protein sequence ID" value="MBA2894038.1"/>
    <property type="molecule type" value="Genomic_DNA"/>
</dbReference>
<name>A0A7W0HSF8_9ACTN</name>
<gene>
    <name evidence="1" type="ORF">HNR30_005399</name>
</gene>
<comment type="caution">
    <text evidence="1">The sequence shown here is derived from an EMBL/GenBank/DDBJ whole genome shotgun (WGS) entry which is preliminary data.</text>
</comment>